<dbReference type="InterPro" id="IPR011990">
    <property type="entry name" value="TPR-like_helical_dom_sf"/>
</dbReference>
<organism evidence="1">
    <name type="scientific">Tetraselmis sp. GSL018</name>
    <dbReference type="NCBI Taxonomy" id="582737"/>
    <lineage>
        <taxon>Eukaryota</taxon>
        <taxon>Viridiplantae</taxon>
        <taxon>Chlorophyta</taxon>
        <taxon>core chlorophytes</taxon>
        <taxon>Chlorodendrophyceae</taxon>
        <taxon>Chlorodendrales</taxon>
        <taxon>Chlorodendraceae</taxon>
        <taxon>Tetraselmis</taxon>
    </lineage>
</organism>
<evidence type="ECO:0000313" key="1">
    <source>
        <dbReference type="EMBL" id="JAC73115.1"/>
    </source>
</evidence>
<protein>
    <submittedName>
        <fullName evidence="1">Tetratricopeptide tpr_1 repeat-containing protein</fullName>
    </submittedName>
</protein>
<accession>A0A061RR38</accession>
<dbReference type="EMBL" id="GBEZ01012810">
    <property type="protein sequence ID" value="JAC73115.1"/>
    <property type="molecule type" value="Transcribed_RNA"/>
</dbReference>
<dbReference type="Gene3D" id="1.25.40.10">
    <property type="entry name" value="Tetratricopeptide repeat domain"/>
    <property type="match status" value="1"/>
</dbReference>
<dbReference type="AlphaFoldDB" id="A0A061RR38"/>
<dbReference type="PANTHER" id="PTHR45588">
    <property type="entry name" value="TPR DOMAIN-CONTAINING PROTEIN"/>
    <property type="match status" value="1"/>
</dbReference>
<dbReference type="PANTHER" id="PTHR45588:SF1">
    <property type="entry name" value="WW DOMAIN-CONTAINING PROTEIN"/>
    <property type="match status" value="1"/>
</dbReference>
<reference evidence="1" key="1">
    <citation type="submission" date="2014-05" db="EMBL/GenBank/DDBJ databases">
        <title>The transcriptome of the halophilic microalga Tetraselmis sp. GSL018 isolated from the Great Salt Lake, Utah.</title>
        <authorList>
            <person name="Jinkerson R.E."/>
            <person name="D'Adamo S."/>
            <person name="Posewitz M.C."/>
        </authorList>
    </citation>
    <scope>NUCLEOTIDE SEQUENCE</scope>
    <source>
        <strain evidence="1">GSL018</strain>
    </source>
</reference>
<name>A0A061RR38_9CHLO</name>
<dbReference type="SUPFAM" id="SSF48452">
    <property type="entry name" value="TPR-like"/>
    <property type="match status" value="1"/>
</dbReference>
<sequence length="136" mass="14932">EAEAFRSAAADANDEGFVTLPRPTWSKGRATGLYGGGYQDLVELSSHLVDARLATLANNFSAAVQSLNLGADLEDNMEYMEPPRFFQPTRHCLGDVLLSAGRHREAEECFLRDLKVFPENAWSLFGLSRALGLQGK</sequence>
<gene>
    <name evidence="1" type="ORF">TSPGSL018_29701</name>
</gene>
<proteinExistence type="predicted"/>
<feature type="non-terminal residue" evidence="1">
    <location>
        <position position="1"/>
    </location>
</feature>
<feature type="non-terminal residue" evidence="1">
    <location>
        <position position="136"/>
    </location>
</feature>